<keyword evidence="4" id="KW-1185">Reference proteome</keyword>
<protein>
    <submittedName>
        <fullName evidence="3">CheY-like chemotaxis protein</fullName>
    </submittedName>
</protein>
<dbReference type="CDD" id="cd00156">
    <property type="entry name" value="REC"/>
    <property type="match status" value="1"/>
</dbReference>
<dbReference type="EMBL" id="RBLG01000002">
    <property type="protein sequence ID" value="RKS53551.1"/>
    <property type="molecule type" value="Genomic_DNA"/>
</dbReference>
<dbReference type="SUPFAM" id="SSF52172">
    <property type="entry name" value="CheY-like"/>
    <property type="match status" value="1"/>
</dbReference>
<evidence type="ECO:0000313" key="3">
    <source>
        <dbReference type="EMBL" id="RKS53551.1"/>
    </source>
</evidence>
<accession>A0A495PSP8</accession>
<proteinExistence type="predicted"/>
<dbReference type="AlphaFoldDB" id="A0A495PSP8"/>
<dbReference type="PROSITE" id="PS50110">
    <property type="entry name" value="RESPONSE_REGULATORY"/>
    <property type="match status" value="1"/>
</dbReference>
<dbReference type="Gene3D" id="3.40.50.2300">
    <property type="match status" value="1"/>
</dbReference>
<dbReference type="RefSeq" id="WP_121345631.1">
    <property type="nucleotide sequence ID" value="NZ_RBLG01000002.1"/>
</dbReference>
<gene>
    <name evidence="3" type="ORF">BC962_1803</name>
</gene>
<dbReference type="PANTHER" id="PTHR44520">
    <property type="entry name" value="RESPONSE REGULATOR RCP1-RELATED"/>
    <property type="match status" value="1"/>
</dbReference>
<dbReference type="InterPro" id="IPR052893">
    <property type="entry name" value="TCS_response_regulator"/>
</dbReference>
<dbReference type="PANTHER" id="PTHR44520:SF2">
    <property type="entry name" value="RESPONSE REGULATOR RCP1"/>
    <property type="match status" value="1"/>
</dbReference>
<comment type="caution">
    <text evidence="3">The sequence shown here is derived from an EMBL/GenBank/DDBJ whole genome shotgun (WGS) entry which is preliminary data.</text>
</comment>
<dbReference type="InterPro" id="IPR011006">
    <property type="entry name" value="CheY-like_superfamily"/>
</dbReference>
<dbReference type="OrthoDB" id="673128at2"/>
<dbReference type="InterPro" id="IPR001789">
    <property type="entry name" value="Sig_transdc_resp-reg_receiver"/>
</dbReference>
<name>A0A495PSP8_9FLAO</name>
<dbReference type="Pfam" id="PF00072">
    <property type="entry name" value="Response_reg"/>
    <property type="match status" value="1"/>
</dbReference>
<feature type="domain" description="Response regulatory" evidence="2">
    <location>
        <begin position="3"/>
        <end position="122"/>
    </location>
</feature>
<organism evidence="3 4">
    <name type="scientific">Gillisia mitskevichiae</name>
    <dbReference type="NCBI Taxonomy" id="270921"/>
    <lineage>
        <taxon>Bacteria</taxon>
        <taxon>Pseudomonadati</taxon>
        <taxon>Bacteroidota</taxon>
        <taxon>Flavobacteriia</taxon>
        <taxon>Flavobacteriales</taxon>
        <taxon>Flavobacteriaceae</taxon>
        <taxon>Gillisia</taxon>
    </lineage>
</organism>
<feature type="modified residue" description="4-aspartylphosphate" evidence="1">
    <location>
        <position position="56"/>
    </location>
</feature>
<dbReference type="GO" id="GO:0000160">
    <property type="term" value="P:phosphorelay signal transduction system"/>
    <property type="evidence" value="ECO:0007669"/>
    <property type="project" value="InterPro"/>
</dbReference>
<evidence type="ECO:0000313" key="4">
    <source>
        <dbReference type="Proteomes" id="UP000276282"/>
    </source>
</evidence>
<sequence length="123" mass="14092">MNSVILVDDQPITNFITRKLLQVEGINIPISDFTNPVLALEQILKQKEQNDVIFLDLNMPEMSGWDFLDKLVENNYTPKIVILTSSTSNLDKEKASEYDFVTDYIIKPLSQNKISELCSKHCK</sequence>
<evidence type="ECO:0000256" key="1">
    <source>
        <dbReference type="PROSITE-ProRule" id="PRU00169"/>
    </source>
</evidence>
<keyword evidence="1" id="KW-0597">Phosphoprotein</keyword>
<dbReference type="Proteomes" id="UP000276282">
    <property type="component" value="Unassembled WGS sequence"/>
</dbReference>
<dbReference type="SMART" id="SM00448">
    <property type="entry name" value="REC"/>
    <property type="match status" value="1"/>
</dbReference>
<evidence type="ECO:0000259" key="2">
    <source>
        <dbReference type="PROSITE" id="PS50110"/>
    </source>
</evidence>
<reference evidence="3 4" key="1">
    <citation type="submission" date="2018-10" db="EMBL/GenBank/DDBJ databases">
        <title>Genomic Encyclopedia of Archaeal and Bacterial Type Strains, Phase II (KMG-II): from individual species to whole genera.</title>
        <authorList>
            <person name="Goeker M."/>
        </authorList>
    </citation>
    <scope>NUCLEOTIDE SEQUENCE [LARGE SCALE GENOMIC DNA]</scope>
    <source>
        <strain evidence="3 4">DSM 19839</strain>
    </source>
</reference>